<keyword evidence="5" id="KW-0472">Membrane</keyword>
<feature type="domain" description="Histidine kinase" evidence="6">
    <location>
        <begin position="211"/>
        <end position="430"/>
    </location>
</feature>
<gene>
    <name evidence="8" type="ORF">SAMN05660461_0620</name>
</gene>
<protein>
    <recommendedName>
        <fullName evidence="2">histidine kinase</fullName>
        <ecNumber evidence="2">2.7.13.3</ecNumber>
    </recommendedName>
</protein>
<sequence length="578" mass="65006">MHILNIIKNAGTQYSTESEKRTIIIINSLAFLTSMLVFILGGVFYLLVHSLLILLPLLLEGIGMLGVIVLNGLGKKDSANFSMFAIHYVAAGYWTILLGNAIPIEVVIVFLLIFLICGSFLVYKRHKARIGLLLAIALLLVATQLNTFFGFIKPIDIHPTSAYIMRLCTTGGMLTFILFVIFEFIKEITRLMDDLSKSNKVLSTNAAFLRETFHELKTPLNSIYGIAQLLDMVRKENKQAPLMQEISADLKNLSGAAQLSREIVNNVLDLKRIEAGKFFEIRMGTVHLRNCIEQCMAMNQYTGALQNVSIVLNYQLPQQFIESDEIVLIKIINNLTSNAVKFSPAGGQVVISVYREGSHIYFRVKNEGEIAPERQEKLFLPYESERNHITSGTGIGLHLTQQLVTLLEGRIRVINEDHHTIFEFFIPYRSAHPETTAEKKFEIRKDEFEGMKVLIVDDNQMNRYVIEKFVTKGGATALLCSNGQEAMEAVLAEKPDIIITDSQMPVMNGREFLLQLRAIPAFSDTPFIVISGDAFNKYSNESEELLKAGANAFFNKPFSFEDLYTEMIKHLPSKSIKA</sequence>
<dbReference type="Gene3D" id="3.40.50.2300">
    <property type="match status" value="1"/>
</dbReference>
<evidence type="ECO:0000259" key="7">
    <source>
        <dbReference type="PROSITE" id="PS50110"/>
    </source>
</evidence>
<dbReference type="InterPro" id="IPR011006">
    <property type="entry name" value="CheY-like_superfamily"/>
</dbReference>
<dbReference type="AlphaFoldDB" id="A0A1T5N6T1"/>
<dbReference type="InterPro" id="IPR001789">
    <property type="entry name" value="Sig_transdc_resp-reg_receiver"/>
</dbReference>
<feature type="transmembrane region" description="Helical" evidence="5">
    <location>
        <begin position="80"/>
        <end position="96"/>
    </location>
</feature>
<feature type="transmembrane region" description="Helical" evidence="5">
    <location>
        <begin position="23"/>
        <end position="47"/>
    </location>
</feature>
<feature type="transmembrane region" description="Helical" evidence="5">
    <location>
        <begin position="164"/>
        <end position="185"/>
    </location>
</feature>
<dbReference type="EC" id="2.7.13.3" evidence="2"/>
<dbReference type="EMBL" id="FUZZ01000001">
    <property type="protein sequence ID" value="SKC96166.1"/>
    <property type="molecule type" value="Genomic_DNA"/>
</dbReference>
<dbReference type="PROSITE" id="PS50110">
    <property type="entry name" value="RESPONSE_REGULATORY"/>
    <property type="match status" value="1"/>
</dbReference>
<dbReference type="Gene3D" id="1.10.287.130">
    <property type="match status" value="1"/>
</dbReference>
<feature type="domain" description="Response regulatory" evidence="7">
    <location>
        <begin position="452"/>
        <end position="571"/>
    </location>
</feature>
<reference evidence="9" key="1">
    <citation type="submission" date="2017-02" db="EMBL/GenBank/DDBJ databases">
        <authorList>
            <person name="Varghese N."/>
            <person name="Submissions S."/>
        </authorList>
    </citation>
    <scope>NUCLEOTIDE SEQUENCE [LARGE SCALE GENOMIC DNA]</scope>
    <source>
        <strain evidence="9">DSM 18108</strain>
    </source>
</reference>
<accession>A0A1T5N6T1</accession>
<dbReference type="RefSeq" id="WP_079467941.1">
    <property type="nucleotide sequence ID" value="NZ_FUZZ01000001.1"/>
</dbReference>
<proteinExistence type="predicted"/>
<keyword evidence="8" id="KW-0808">Transferase</keyword>
<evidence type="ECO:0000256" key="4">
    <source>
        <dbReference type="PROSITE-ProRule" id="PRU00169"/>
    </source>
</evidence>
<keyword evidence="5" id="KW-0812">Transmembrane</keyword>
<dbReference type="SMART" id="SM00388">
    <property type="entry name" value="HisKA"/>
    <property type="match status" value="1"/>
</dbReference>
<organism evidence="8 9">
    <name type="scientific">Chitinophaga ginsengisegetis</name>
    <dbReference type="NCBI Taxonomy" id="393003"/>
    <lineage>
        <taxon>Bacteria</taxon>
        <taxon>Pseudomonadati</taxon>
        <taxon>Bacteroidota</taxon>
        <taxon>Chitinophagia</taxon>
        <taxon>Chitinophagales</taxon>
        <taxon>Chitinophagaceae</taxon>
        <taxon>Chitinophaga</taxon>
    </lineage>
</organism>
<feature type="transmembrane region" description="Helical" evidence="5">
    <location>
        <begin position="102"/>
        <end position="123"/>
    </location>
</feature>
<evidence type="ECO:0000256" key="5">
    <source>
        <dbReference type="SAM" id="Phobius"/>
    </source>
</evidence>
<evidence type="ECO:0000313" key="8">
    <source>
        <dbReference type="EMBL" id="SKC96166.1"/>
    </source>
</evidence>
<keyword evidence="5" id="KW-1133">Transmembrane helix</keyword>
<evidence type="ECO:0000256" key="3">
    <source>
        <dbReference type="ARBA" id="ARBA00022553"/>
    </source>
</evidence>
<evidence type="ECO:0000256" key="1">
    <source>
        <dbReference type="ARBA" id="ARBA00000085"/>
    </source>
</evidence>
<evidence type="ECO:0000313" key="9">
    <source>
        <dbReference type="Proteomes" id="UP000190166"/>
    </source>
</evidence>
<dbReference type="Gene3D" id="3.30.565.10">
    <property type="entry name" value="Histidine kinase-like ATPase, C-terminal domain"/>
    <property type="match status" value="1"/>
</dbReference>
<dbReference type="InterPro" id="IPR036890">
    <property type="entry name" value="HATPase_C_sf"/>
</dbReference>
<name>A0A1T5N6T1_9BACT</name>
<dbReference type="InterPro" id="IPR036097">
    <property type="entry name" value="HisK_dim/P_sf"/>
</dbReference>
<keyword evidence="3 4" id="KW-0597">Phosphoprotein</keyword>
<dbReference type="PROSITE" id="PS50109">
    <property type="entry name" value="HIS_KIN"/>
    <property type="match status" value="1"/>
</dbReference>
<dbReference type="SUPFAM" id="SSF55874">
    <property type="entry name" value="ATPase domain of HSP90 chaperone/DNA topoisomerase II/histidine kinase"/>
    <property type="match status" value="1"/>
</dbReference>
<dbReference type="Pfam" id="PF02518">
    <property type="entry name" value="HATPase_c"/>
    <property type="match status" value="1"/>
</dbReference>
<dbReference type="Pfam" id="PF00072">
    <property type="entry name" value="Response_reg"/>
    <property type="match status" value="1"/>
</dbReference>
<dbReference type="Proteomes" id="UP000190166">
    <property type="component" value="Unassembled WGS sequence"/>
</dbReference>
<evidence type="ECO:0000259" key="6">
    <source>
        <dbReference type="PROSITE" id="PS50109"/>
    </source>
</evidence>
<dbReference type="CDD" id="cd17546">
    <property type="entry name" value="REC_hyHK_CKI1_RcsC-like"/>
    <property type="match status" value="1"/>
</dbReference>
<dbReference type="Pfam" id="PF00512">
    <property type="entry name" value="HisKA"/>
    <property type="match status" value="1"/>
</dbReference>
<dbReference type="STRING" id="393003.SAMN05660461_0620"/>
<dbReference type="InterPro" id="IPR005467">
    <property type="entry name" value="His_kinase_dom"/>
</dbReference>
<dbReference type="GO" id="GO:0000155">
    <property type="term" value="F:phosphorelay sensor kinase activity"/>
    <property type="evidence" value="ECO:0007669"/>
    <property type="project" value="InterPro"/>
</dbReference>
<dbReference type="PANTHER" id="PTHR43547">
    <property type="entry name" value="TWO-COMPONENT HISTIDINE KINASE"/>
    <property type="match status" value="1"/>
</dbReference>
<dbReference type="CDD" id="cd00082">
    <property type="entry name" value="HisKA"/>
    <property type="match status" value="1"/>
</dbReference>
<evidence type="ECO:0000256" key="2">
    <source>
        <dbReference type="ARBA" id="ARBA00012438"/>
    </source>
</evidence>
<dbReference type="PANTHER" id="PTHR43547:SF2">
    <property type="entry name" value="HYBRID SIGNAL TRANSDUCTION HISTIDINE KINASE C"/>
    <property type="match status" value="1"/>
</dbReference>
<dbReference type="InterPro" id="IPR003661">
    <property type="entry name" value="HisK_dim/P_dom"/>
</dbReference>
<feature type="modified residue" description="4-aspartylphosphate" evidence="4">
    <location>
        <position position="501"/>
    </location>
</feature>
<comment type="catalytic activity">
    <reaction evidence="1">
        <text>ATP + protein L-histidine = ADP + protein N-phospho-L-histidine.</text>
        <dbReference type="EC" id="2.7.13.3"/>
    </reaction>
</comment>
<dbReference type="SUPFAM" id="SSF52172">
    <property type="entry name" value="CheY-like"/>
    <property type="match status" value="1"/>
</dbReference>
<feature type="transmembrane region" description="Helical" evidence="5">
    <location>
        <begin position="53"/>
        <end position="73"/>
    </location>
</feature>
<dbReference type="InterPro" id="IPR003594">
    <property type="entry name" value="HATPase_dom"/>
</dbReference>
<dbReference type="SMART" id="SM00448">
    <property type="entry name" value="REC"/>
    <property type="match status" value="1"/>
</dbReference>
<keyword evidence="9" id="KW-1185">Reference proteome</keyword>
<keyword evidence="8" id="KW-0418">Kinase</keyword>
<feature type="transmembrane region" description="Helical" evidence="5">
    <location>
        <begin position="130"/>
        <end position="152"/>
    </location>
</feature>
<dbReference type="SMART" id="SM00387">
    <property type="entry name" value="HATPase_c"/>
    <property type="match status" value="1"/>
</dbReference>
<dbReference type="SUPFAM" id="SSF47384">
    <property type="entry name" value="Homodimeric domain of signal transducing histidine kinase"/>
    <property type="match status" value="1"/>
</dbReference>